<dbReference type="CDD" id="cd08026">
    <property type="entry name" value="DUF326"/>
    <property type="match status" value="1"/>
</dbReference>
<organism evidence="1 2">
    <name type="scientific">Pedobacter antarcticus 4BY</name>
    <dbReference type="NCBI Taxonomy" id="1358423"/>
    <lineage>
        <taxon>Bacteria</taxon>
        <taxon>Pseudomonadati</taxon>
        <taxon>Bacteroidota</taxon>
        <taxon>Sphingobacteriia</taxon>
        <taxon>Sphingobacteriales</taxon>
        <taxon>Sphingobacteriaceae</taxon>
        <taxon>Pedobacter</taxon>
    </lineage>
</organism>
<dbReference type="PANTHER" id="PTHR37310">
    <property type="entry name" value="CYTOPLASMIC PROTEIN-RELATED"/>
    <property type="match status" value="1"/>
</dbReference>
<evidence type="ECO:0008006" key="3">
    <source>
        <dbReference type="Google" id="ProtNLM"/>
    </source>
</evidence>
<accession>A0A081PFW1</accession>
<evidence type="ECO:0000313" key="2">
    <source>
        <dbReference type="Proteomes" id="UP000028007"/>
    </source>
</evidence>
<comment type="caution">
    <text evidence="1">The sequence shown here is derived from an EMBL/GenBank/DDBJ whole genome shotgun (WGS) entry which is preliminary data.</text>
</comment>
<dbReference type="Proteomes" id="UP000028007">
    <property type="component" value="Unassembled WGS sequence"/>
</dbReference>
<dbReference type="Gene3D" id="1.20.1270.360">
    <property type="match status" value="1"/>
</dbReference>
<evidence type="ECO:0000313" key="1">
    <source>
        <dbReference type="EMBL" id="KEQ29584.1"/>
    </source>
</evidence>
<dbReference type="PANTHER" id="PTHR37310:SF1">
    <property type="entry name" value="CYTOPLASMIC PROTEIN"/>
    <property type="match status" value="1"/>
</dbReference>
<protein>
    <recommendedName>
        <fullName evidence="3">Ferredoxin</fullName>
    </recommendedName>
</protein>
<dbReference type="EMBL" id="JNFF01000070">
    <property type="protein sequence ID" value="KEQ29584.1"/>
    <property type="molecule type" value="Genomic_DNA"/>
</dbReference>
<reference evidence="1 2" key="1">
    <citation type="journal article" date="1992" name="Int. J. Syst. Bacteriol.">
        <title>Sphingobacterium antarcticus sp. nov. a Psychrotrophic Bacterium from the Soils of Schirmacher Oasis, Antarctica.</title>
        <authorList>
            <person name="Shivaji S."/>
            <person name="Ray M.K."/>
            <person name="Rao N.S."/>
            <person name="Saiserr L."/>
            <person name="Jagannadham M.V."/>
            <person name="Kumar G.S."/>
            <person name="Reddy G."/>
            <person name="Bhargava P.M."/>
        </authorList>
    </citation>
    <scope>NUCLEOTIDE SEQUENCE [LARGE SCALE GENOMIC DNA]</scope>
    <source>
        <strain evidence="1 2">4BY</strain>
    </source>
</reference>
<gene>
    <name evidence="1" type="ORF">N180_18045</name>
</gene>
<dbReference type="eggNOG" id="ENOG5032SB1">
    <property type="taxonomic scope" value="Bacteria"/>
</dbReference>
<dbReference type="InterPro" id="IPR005560">
    <property type="entry name" value="Csp_YhjQ"/>
</dbReference>
<sequence length="114" mass="12762">MENQNHQALIQKLLNCALACENCAAQGFKEAQNAMMEKCIPMDIDCADICMLAARLLQRGSDIAHEFLLICEKACRMCAQECAKHDHEHCKKCAQACNECADACHEHHSKLNQD</sequence>
<proteinExistence type="predicted"/>
<dbReference type="RefSeq" id="WP_037441753.1">
    <property type="nucleotide sequence ID" value="NZ_JNFF01000070.1"/>
</dbReference>
<dbReference type="AlphaFoldDB" id="A0A081PFW1"/>
<name>A0A081PFW1_9SPHI</name>
<dbReference type="OrthoDB" id="5396211at2"/>
<keyword evidence="2" id="KW-1185">Reference proteome</keyword>
<dbReference type="InterPro" id="IPR044543">
    <property type="entry name" value="YHJQ-like"/>
</dbReference>
<dbReference type="Pfam" id="PF03860">
    <property type="entry name" value="Csp"/>
    <property type="match status" value="1"/>
</dbReference>